<evidence type="ECO:0000313" key="1">
    <source>
        <dbReference type="EMBL" id="KAI8424616.1"/>
    </source>
</evidence>
<accession>A0ACC0JKA9</accession>
<dbReference type="Proteomes" id="UP001064048">
    <property type="component" value="Chromosome 4"/>
</dbReference>
<proteinExistence type="predicted"/>
<sequence>MHSVLCFLSGNFKKNDWYVDSGASAHLTANESWIKNGSYEPAIREIVVANKESVPVLCSGDVQIATIGSDSEYDIVVQNVLCVPNITTNLLSVSQLINKGNKVEFNDESCKIFNKKGDLVATASLMNGVYKLNMPENTTVAMAASADTWHRRLGHVNSAYMNKMQNAVEGFNLQGKVDHISKASCKVCCEGKQCRLPFPNEGNRSDTLLNIVHTDICGPMEVESIGGSRYYLLFVDDFSRMAFIFFIKNKSEALKCFKEFKAKVENQLGKKIKILRSDNGREFCNNQFDDYLKESGIIHQRSNNYSPEQNGLCERLNRSVVEKARCLLYDGGLSLEFWAEAANTAVYLRNRTVAAGLNGKTPYEVWTNTKPDLSHLRIFGSTVMEKTDSNGNQKEELEISRDSVGDDYEDQSSTLVDSSGDQFTEFETADTSENTSTPIKIRPQRERRPPERYGITNICIADKIDDASGLSLQEALQGPEKAHWKQAMTDELKSFEENDAWELVSVPDKASIVKCKWVLKKKYDSENHVRYRARLVAKGFTQKLGVDYEETFSPVVRYTTLRLLFALAVRLGFDISHLDVTTAFLNGFLEETIYMQIPEGFVGGNTDGKVLKLKRAIYGLKQSSRAWYRRVDDCLVQSGYIKSKLEPCLYVNSSNGLKTIIALYVDDFFLFSNDEQETKRIKQELSSQFKLKDLGQVKQCLGMNVNIDKQNNVITLDQESYIDQLLHRFNMTESKVAETPMEEKLNLEKASDCKSEFPYQQLIGSLMYLAVLTRPDIMYALSYMSQFNNSYNEQHWCYAKRILRYLKKTKHYCLKYSKDGKAEIEGFVDADWAHNVGDRRSYTGFNFMLSGGAISWESKKQKTVALSSTEAEYMGISEACKEAIYLRNLQFEITGHMYAVVLYNDNQSAQKLLANPVFHKRSKHIDVRYHFCRESVADNLEAKPSPVNIKKKLRRKRRKLLLVELMQDFAHNTTLHGPKYIAEKGLSTLERLFWITTFLISIGMCAFLIRNVWVKWETSPVLVSLSEHLVPVGEPFVFGATRLSGCCNTRTPHAHACARVAAAAESRCSEDEGYGLARNMSS</sequence>
<comment type="caution">
    <text evidence="1">The sequence shown here is derived from an EMBL/GenBank/DDBJ whole genome shotgun (WGS) entry which is preliminary data.</text>
</comment>
<gene>
    <name evidence="1" type="ORF">MSG28_003049</name>
</gene>
<keyword evidence="2" id="KW-1185">Reference proteome</keyword>
<evidence type="ECO:0000313" key="2">
    <source>
        <dbReference type="Proteomes" id="UP001064048"/>
    </source>
</evidence>
<dbReference type="EMBL" id="CM046104">
    <property type="protein sequence ID" value="KAI8424616.1"/>
    <property type="molecule type" value="Genomic_DNA"/>
</dbReference>
<name>A0ACC0JKA9_CHOFU</name>
<protein>
    <submittedName>
        <fullName evidence="1">Uncharacterized protein</fullName>
    </submittedName>
</protein>
<reference evidence="1 2" key="1">
    <citation type="journal article" date="2022" name="Genome Biol. Evol.">
        <title>The Spruce Budworm Genome: Reconstructing the Evolutionary History of Antifreeze Proteins.</title>
        <authorList>
            <person name="Beliveau C."/>
            <person name="Gagne P."/>
            <person name="Picq S."/>
            <person name="Vernygora O."/>
            <person name="Keeling C.I."/>
            <person name="Pinkney K."/>
            <person name="Doucet D."/>
            <person name="Wen F."/>
            <person name="Johnston J.S."/>
            <person name="Maaroufi H."/>
            <person name="Boyle B."/>
            <person name="Laroche J."/>
            <person name="Dewar K."/>
            <person name="Juretic N."/>
            <person name="Blackburn G."/>
            <person name="Nisole A."/>
            <person name="Brunet B."/>
            <person name="Brandao M."/>
            <person name="Lumley L."/>
            <person name="Duan J."/>
            <person name="Quan G."/>
            <person name="Lucarotti C.J."/>
            <person name="Roe A.D."/>
            <person name="Sperling F.A.H."/>
            <person name="Levesque R.C."/>
            <person name="Cusson M."/>
        </authorList>
    </citation>
    <scope>NUCLEOTIDE SEQUENCE [LARGE SCALE GENOMIC DNA]</scope>
    <source>
        <strain evidence="1">Glfc:IPQL:Cfum</strain>
    </source>
</reference>
<organism evidence="1 2">
    <name type="scientific">Choristoneura fumiferana</name>
    <name type="common">Spruce budworm moth</name>
    <name type="synonym">Archips fumiferana</name>
    <dbReference type="NCBI Taxonomy" id="7141"/>
    <lineage>
        <taxon>Eukaryota</taxon>
        <taxon>Metazoa</taxon>
        <taxon>Ecdysozoa</taxon>
        <taxon>Arthropoda</taxon>
        <taxon>Hexapoda</taxon>
        <taxon>Insecta</taxon>
        <taxon>Pterygota</taxon>
        <taxon>Neoptera</taxon>
        <taxon>Endopterygota</taxon>
        <taxon>Lepidoptera</taxon>
        <taxon>Glossata</taxon>
        <taxon>Ditrysia</taxon>
        <taxon>Tortricoidea</taxon>
        <taxon>Tortricidae</taxon>
        <taxon>Tortricinae</taxon>
        <taxon>Choristoneura</taxon>
    </lineage>
</organism>